<comment type="caution">
    <text evidence="3">The sequence shown here is derived from an EMBL/GenBank/DDBJ whole genome shotgun (WGS) entry which is preliminary data.</text>
</comment>
<evidence type="ECO:0000313" key="3">
    <source>
        <dbReference type="EMBL" id="GHH52347.1"/>
    </source>
</evidence>
<dbReference type="Proteomes" id="UP000623958">
    <property type="component" value="Unassembled WGS sequence"/>
</dbReference>
<name>A0A919F746_9XANT</name>
<feature type="domain" description="YCII-related" evidence="2">
    <location>
        <begin position="1"/>
        <end position="115"/>
    </location>
</feature>
<dbReference type="Gene3D" id="3.30.70.1060">
    <property type="entry name" value="Dimeric alpha+beta barrel"/>
    <property type="match status" value="1"/>
</dbReference>
<reference evidence="3" key="2">
    <citation type="submission" date="2020-09" db="EMBL/GenBank/DDBJ databases">
        <authorList>
            <person name="Sun Q."/>
            <person name="Ohkuma M."/>
        </authorList>
    </citation>
    <scope>NUCLEOTIDE SEQUENCE</scope>
    <source>
        <strain evidence="3">JCM 13306</strain>
    </source>
</reference>
<sequence>MQFLLLVYPDPELLAALPAAEYDTLMRGCLDHAEELRAQGTLLAYQKLEPPAVARTVRVRGGRSAVLDGPFAETKEFLAGFNLIEAADMDEAVRIAHEFPWIRYGSIEVRPLSDMGAERRRVGARTVAAVVD</sequence>
<dbReference type="PANTHER" id="PTHR35174:SF3">
    <property type="entry name" value="BLL7171 PROTEIN"/>
    <property type="match status" value="1"/>
</dbReference>
<accession>A0A919F746</accession>
<gene>
    <name evidence="3" type="ORF">GCM10009090_15850</name>
</gene>
<dbReference type="AlphaFoldDB" id="A0A919F746"/>
<dbReference type="InterPro" id="IPR005545">
    <property type="entry name" value="YCII"/>
</dbReference>
<reference evidence="3" key="1">
    <citation type="journal article" date="2014" name="Int. J. Syst. Evol. Microbiol.">
        <title>Complete genome sequence of Corynebacterium casei LMG S-19264T (=DSM 44701T), isolated from a smear-ripened cheese.</title>
        <authorList>
            <consortium name="US DOE Joint Genome Institute (JGI-PGF)"/>
            <person name="Walter F."/>
            <person name="Albersmeier A."/>
            <person name="Kalinowski J."/>
            <person name="Ruckert C."/>
        </authorList>
    </citation>
    <scope>NUCLEOTIDE SEQUENCE</scope>
    <source>
        <strain evidence="3">JCM 13306</strain>
    </source>
</reference>
<organism evidence="3 4">
    <name type="scientific">Xanthomonas boreopolis</name>
    <dbReference type="NCBI Taxonomy" id="86183"/>
    <lineage>
        <taxon>Bacteria</taxon>
        <taxon>Pseudomonadati</taxon>
        <taxon>Pseudomonadota</taxon>
        <taxon>Gammaproteobacteria</taxon>
        <taxon>Lysobacterales</taxon>
        <taxon>Lysobacteraceae</taxon>
        <taxon>Xanthomonas</taxon>
    </lineage>
</organism>
<dbReference type="RefSeq" id="WP_140725907.1">
    <property type="nucleotide sequence ID" value="NZ_BNBA01000010.1"/>
</dbReference>
<evidence type="ECO:0000313" key="4">
    <source>
        <dbReference type="Proteomes" id="UP000623958"/>
    </source>
</evidence>
<comment type="similarity">
    <text evidence="1">Belongs to the YciI family.</text>
</comment>
<dbReference type="PANTHER" id="PTHR35174">
    <property type="entry name" value="BLL7171 PROTEIN-RELATED"/>
    <property type="match status" value="1"/>
</dbReference>
<protein>
    <recommendedName>
        <fullName evidence="2">YCII-related domain-containing protein</fullName>
    </recommendedName>
</protein>
<proteinExistence type="inferred from homology"/>
<dbReference type="InterPro" id="IPR011008">
    <property type="entry name" value="Dimeric_a/b-barrel"/>
</dbReference>
<evidence type="ECO:0000256" key="1">
    <source>
        <dbReference type="ARBA" id="ARBA00007689"/>
    </source>
</evidence>
<dbReference type="SUPFAM" id="SSF54909">
    <property type="entry name" value="Dimeric alpha+beta barrel"/>
    <property type="match status" value="1"/>
</dbReference>
<keyword evidence="4" id="KW-1185">Reference proteome</keyword>
<dbReference type="Pfam" id="PF03795">
    <property type="entry name" value="YCII"/>
    <property type="match status" value="1"/>
</dbReference>
<dbReference type="EMBL" id="BNBA01000010">
    <property type="protein sequence ID" value="GHH52347.1"/>
    <property type="molecule type" value="Genomic_DNA"/>
</dbReference>
<evidence type="ECO:0000259" key="2">
    <source>
        <dbReference type="Pfam" id="PF03795"/>
    </source>
</evidence>